<keyword evidence="8" id="KW-1185">Reference proteome</keyword>
<dbReference type="PROSITE" id="PS51039">
    <property type="entry name" value="ZF_AN1"/>
    <property type="match status" value="1"/>
</dbReference>
<keyword evidence="4" id="KW-0862">Zinc</keyword>
<keyword evidence="1" id="KW-0479">Metal-binding</keyword>
<evidence type="ECO:0000256" key="2">
    <source>
        <dbReference type="ARBA" id="ARBA00022737"/>
    </source>
</evidence>
<dbReference type="InterPro" id="IPR035896">
    <property type="entry name" value="AN1-like_Znf"/>
</dbReference>
<dbReference type="STRING" id="763665.A0A2G5BJE3"/>
<keyword evidence="3 5" id="KW-0863">Zinc-finger</keyword>
<dbReference type="InterPro" id="IPR000058">
    <property type="entry name" value="Znf_AN1"/>
</dbReference>
<evidence type="ECO:0000256" key="1">
    <source>
        <dbReference type="ARBA" id="ARBA00022723"/>
    </source>
</evidence>
<evidence type="ECO:0000313" key="7">
    <source>
        <dbReference type="EMBL" id="PIA19123.1"/>
    </source>
</evidence>
<feature type="domain" description="AN1-type" evidence="6">
    <location>
        <begin position="4"/>
        <end position="52"/>
    </location>
</feature>
<protein>
    <recommendedName>
        <fullName evidence="6">AN1-type domain-containing protein</fullName>
    </recommendedName>
</protein>
<feature type="non-terminal residue" evidence="7">
    <location>
        <position position="143"/>
    </location>
</feature>
<organism evidence="7 8">
    <name type="scientific">Coemansia reversa (strain ATCC 12441 / NRRL 1564)</name>
    <dbReference type="NCBI Taxonomy" id="763665"/>
    <lineage>
        <taxon>Eukaryota</taxon>
        <taxon>Fungi</taxon>
        <taxon>Fungi incertae sedis</taxon>
        <taxon>Zoopagomycota</taxon>
        <taxon>Kickxellomycotina</taxon>
        <taxon>Kickxellomycetes</taxon>
        <taxon>Kickxellales</taxon>
        <taxon>Kickxellaceae</taxon>
        <taxon>Coemansia</taxon>
    </lineage>
</organism>
<keyword evidence="2" id="KW-0677">Repeat</keyword>
<name>A0A2G5BJE3_COERN</name>
<evidence type="ECO:0000313" key="8">
    <source>
        <dbReference type="Proteomes" id="UP000242474"/>
    </source>
</evidence>
<reference evidence="7 8" key="1">
    <citation type="journal article" date="2015" name="Genome Biol. Evol.">
        <title>Phylogenomic analyses indicate that early fungi evolved digesting cell walls of algal ancestors of land plants.</title>
        <authorList>
            <person name="Chang Y."/>
            <person name="Wang S."/>
            <person name="Sekimoto S."/>
            <person name="Aerts A.L."/>
            <person name="Choi C."/>
            <person name="Clum A."/>
            <person name="LaButti K.M."/>
            <person name="Lindquist E.A."/>
            <person name="Yee Ngan C."/>
            <person name="Ohm R.A."/>
            <person name="Salamov A.A."/>
            <person name="Grigoriev I.V."/>
            <person name="Spatafora J.W."/>
            <person name="Berbee M.L."/>
        </authorList>
    </citation>
    <scope>NUCLEOTIDE SEQUENCE [LARGE SCALE GENOMIC DNA]</scope>
    <source>
        <strain evidence="7 8">NRRL 1564</strain>
    </source>
</reference>
<dbReference type="GO" id="GO:0008270">
    <property type="term" value="F:zinc ion binding"/>
    <property type="evidence" value="ECO:0007669"/>
    <property type="project" value="UniProtKB-KW"/>
</dbReference>
<proteinExistence type="predicted"/>
<dbReference type="GO" id="GO:0005737">
    <property type="term" value="C:cytoplasm"/>
    <property type="evidence" value="ECO:0007669"/>
    <property type="project" value="TreeGrafter"/>
</dbReference>
<sequence length="143" mass="16338">MEMPDIGVQCHQRDCRALDYLPFTCQYCQKQFCEAHWKADKHSCPKRDLIVDRRVPSCPICQKVISLGPNEDPDTVVDRHINAGCDGKRNTARKQTPVRKPNGCTFKRCTLKSLVIDTCPGCRQRFCITHLHADVHECQKRAG</sequence>
<dbReference type="InterPro" id="IPR057357">
    <property type="entry name" value="Znf-C2H2_ZFAND2A/B"/>
</dbReference>
<dbReference type="Proteomes" id="UP000242474">
    <property type="component" value="Unassembled WGS sequence"/>
</dbReference>
<dbReference type="Gene3D" id="4.10.1110.10">
    <property type="entry name" value="AN1-like Zinc finger"/>
    <property type="match status" value="2"/>
</dbReference>
<dbReference type="Pfam" id="PF25403">
    <property type="entry name" value="zf-C2H2_ZFAND2"/>
    <property type="match status" value="1"/>
</dbReference>
<evidence type="ECO:0000256" key="4">
    <source>
        <dbReference type="ARBA" id="ARBA00022833"/>
    </source>
</evidence>
<gene>
    <name evidence="7" type="ORF">COEREDRAFT_21462</name>
</gene>
<dbReference type="OrthoDB" id="431929at2759"/>
<dbReference type="Pfam" id="PF01428">
    <property type="entry name" value="zf-AN1"/>
    <property type="match status" value="2"/>
</dbReference>
<accession>A0A2G5BJE3</accession>
<dbReference type="SMART" id="SM00154">
    <property type="entry name" value="ZnF_AN1"/>
    <property type="match status" value="2"/>
</dbReference>
<dbReference type="PANTHER" id="PTHR14677">
    <property type="entry name" value="ARSENITE INDUCUBLE RNA ASSOCIATED PROTEIN AIP-1-RELATED"/>
    <property type="match status" value="1"/>
</dbReference>
<evidence type="ECO:0000259" key="6">
    <source>
        <dbReference type="PROSITE" id="PS51039"/>
    </source>
</evidence>
<dbReference type="PANTHER" id="PTHR14677:SF20">
    <property type="entry name" value="ZINC FINGER AN1-TYPE CONTAINING 2A-RELATED"/>
    <property type="match status" value="1"/>
</dbReference>
<dbReference type="SUPFAM" id="SSF118310">
    <property type="entry name" value="AN1-like Zinc finger"/>
    <property type="match status" value="2"/>
</dbReference>
<evidence type="ECO:0000256" key="5">
    <source>
        <dbReference type="PROSITE-ProRule" id="PRU00449"/>
    </source>
</evidence>
<evidence type="ECO:0000256" key="3">
    <source>
        <dbReference type="ARBA" id="ARBA00022771"/>
    </source>
</evidence>
<dbReference type="AlphaFoldDB" id="A0A2G5BJE3"/>
<dbReference type="EMBL" id="KZ303487">
    <property type="protein sequence ID" value="PIA19123.1"/>
    <property type="molecule type" value="Genomic_DNA"/>
</dbReference>